<gene>
    <name evidence="1" type="primary">KAFR0D01370</name>
    <name evidence="1" type="ORF">KAFR_0D01370</name>
</gene>
<dbReference type="Pfam" id="PF08634">
    <property type="entry name" value="Pet127"/>
    <property type="match status" value="1"/>
</dbReference>
<dbReference type="PANTHER" id="PTHR31014">
    <property type="entry name" value="MITOCHONDRIAL TRANSLATION SYSTEM COMPONENT PET127-RELATED"/>
    <property type="match status" value="1"/>
</dbReference>
<dbReference type="eggNOG" id="ENOG502QPU6">
    <property type="taxonomic scope" value="Eukaryota"/>
</dbReference>
<reference evidence="1 2" key="1">
    <citation type="journal article" date="2011" name="Proc. Natl. Acad. Sci. U.S.A.">
        <title>Evolutionary erosion of yeast sex chromosomes by mating-type switching accidents.</title>
        <authorList>
            <person name="Gordon J.L."/>
            <person name="Armisen D."/>
            <person name="Proux-Wera E."/>
            <person name="Oheigeartaigh S.S."/>
            <person name="Byrne K.P."/>
            <person name="Wolfe K.H."/>
        </authorList>
    </citation>
    <scope>NUCLEOTIDE SEQUENCE [LARGE SCALE GENOMIC DNA]</scope>
    <source>
        <strain evidence="2">ATCC 22294 / BCRC 22015 / CBS 2517 / CECT 1963 / NBRC 1671 / NRRL Y-8276</strain>
    </source>
</reference>
<evidence type="ECO:0000313" key="1">
    <source>
        <dbReference type="EMBL" id="CCF57783.1"/>
    </source>
</evidence>
<dbReference type="STRING" id="1071382.H2ATT3"/>
<dbReference type="PANTHER" id="PTHR31014:SF0">
    <property type="entry name" value="MITOCHONDRIAL TRANSLATION SYSTEM COMPONENT PET127-RELATED"/>
    <property type="match status" value="1"/>
</dbReference>
<organism evidence="1 2">
    <name type="scientific">Kazachstania africana (strain ATCC 22294 / BCRC 22015 / CBS 2517 / CECT 1963 / NBRC 1671 / NRRL Y-8276)</name>
    <name type="common">Yeast</name>
    <name type="synonym">Kluyveromyces africanus</name>
    <dbReference type="NCBI Taxonomy" id="1071382"/>
    <lineage>
        <taxon>Eukaryota</taxon>
        <taxon>Fungi</taxon>
        <taxon>Dikarya</taxon>
        <taxon>Ascomycota</taxon>
        <taxon>Saccharomycotina</taxon>
        <taxon>Saccharomycetes</taxon>
        <taxon>Saccharomycetales</taxon>
        <taxon>Saccharomycetaceae</taxon>
        <taxon>Kazachstania</taxon>
    </lineage>
</organism>
<dbReference type="GeneID" id="13885741"/>
<dbReference type="InParanoid" id="H2ATT3"/>
<evidence type="ECO:0000313" key="2">
    <source>
        <dbReference type="Proteomes" id="UP000005220"/>
    </source>
</evidence>
<dbReference type="RefSeq" id="XP_003956918.1">
    <property type="nucleotide sequence ID" value="XM_003956869.1"/>
</dbReference>
<evidence type="ECO:0008006" key="3">
    <source>
        <dbReference type="Google" id="ProtNLM"/>
    </source>
</evidence>
<keyword evidence="2" id="KW-1185">Reference proteome</keyword>
<dbReference type="FunCoup" id="H2ATT3">
    <property type="interactions" value="156"/>
</dbReference>
<dbReference type="GO" id="GO:0000964">
    <property type="term" value="P:mitochondrial RNA 5'-end processing"/>
    <property type="evidence" value="ECO:0007669"/>
    <property type="project" value="EnsemblFungi"/>
</dbReference>
<dbReference type="AlphaFoldDB" id="H2ATT3"/>
<proteinExistence type="predicted"/>
<protein>
    <recommendedName>
        <fullName evidence="3">Pet127p</fullName>
    </recommendedName>
</protein>
<name>H2ATT3_KAZAF</name>
<dbReference type="InterPro" id="IPR013943">
    <property type="entry name" value="Pet127"/>
</dbReference>
<dbReference type="GO" id="GO:0005740">
    <property type="term" value="C:mitochondrial envelope"/>
    <property type="evidence" value="ECO:0007669"/>
    <property type="project" value="EnsemblFungi"/>
</dbReference>
<dbReference type="HOGENOM" id="CLU_003477_3_0_1"/>
<dbReference type="Proteomes" id="UP000005220">
    <property type="component" value="Chromosome 4"/>
</dbReference>
<sequence>MYIHALKTQKTGRKKFSVFVGLSAGKRRKSTSKQVVTHNSKNNNKYVNLEQVFEDSKSRSVNKLIVPDIIRAKSTHFTLIPKDVIAESVVPEPDPNTNEPVSHPPELAFQLNKILYQPTTLHLLQDQRSGVYNFDPKLEKITPNFLKCRVFSNDKRVPFFLTPHKDSSLLAVAKKFDKRYVSSTSSMTSILSQLHFLVSNFRKLNITDSSISKNFPQKQCDFTTAAQFPASIILRKKPDGIISIDSDKTLDREIILSILGHSLEDFLTKKRENDKNASYHYMKIDAFMLRSQLDAYDSKLPGSGIFDLKTRAVTAIRHDLSYVESNNNFTGYEIDKVYGKFESLEREYFELIRSTLLKYALQARIGNMDGIFVAYHNISKMFGFQYLPLEELDYIIHSSIDSNFAHRLNRKESDLKMIFGDLGYILHYQRKEREIASKIAATEFKISLMLLKHILSYIEKQFDNKFHPSDTWNNCKVMIKTEKAKRKMRNGQIIHYPVLKVIAVPLASDYEDQQIISSGSTNDMIVDQIQQYNAKIRKDATSRFFKEKAVGLEIRLLHKLAHHPDASKLPSFLISNKELLTTEQIERIKDILSKNYYPTVPTHKSPNFFDPSDIDMWEVNVTMTPIDNLQELQDIYIQYNTTKTKALESQSLVVDRFSDLNQVSTIDKEITEILRNLSHSKKLENEPSKYQGVLRAYSLKGLRRTKKNSKQKIMWND</sequence>
<dbReference type="OrthoDB" id="10249045at2759"/>
<accession>H2ATT3</accession>
<dbReference type="EMBL" id="HE650824">
    <property type="protein sequence ID" value="CCF57783.1"/>
    <property type="molecule type" value="Genomic_DNA"/>
</dbReference>
<dbReference type="KEGG" id="kaf:KAFR_0D01370"/>